<comment type="similarity">
    <text evidence="4">Belongs to the GtfB family.</text>
</comment>
<name>A0A6A8ME43_9LACO</name>
<dbReference type="AlphaFoldDB" id="A0A6A8ME43"/>
<dbReference type="GO" id="GO:0031647">
    <property type="term" value="P:regulation of protein stability"/>
    <property type="evidence" value="ECO:0007669"/>
    <property type="project" value="UniProtKB-UniRule"/>
</dbReference>
<comment type="caution">
    <text evidence="5">The sequence shown here is derived from an EMBL/GenBank/DDBJ whole genome shotgun (WGS) entry which is preliminary data.</text>
</comment>
<gene>
    <name evidence="4 5" type="primary">gtfB</name>
    <name evidence="5" type="ORF">FYJ62_05210</name>
</gene>
<comment type="pathway">
    <text evidence="1 4">Protein modification; protein glycosylation.</text>
</comment>
<dbReference type="GO" id="GO:0017122">
    <property type="term" value="C:protein N-acetylglucosaminyltransferase complex"/>
    <property type="evidence" value="ECO:0007669"/>
    <property type="project" value="UniProtKB-UniRule"/>
</dbReference>
<evidence type="ECO:0000313" key="6">
    <source>
        <dbReference type="Proteomes" id="UP000438120"/>
    </source>
</evidence>
<evidence type="ECO:0000256" key="4">
    <source>
        <dbReference type="HAMAP-Rule" id="MF_01473"/>
    </source>
</evidence>
<keyword evidence="2 4" id="KW-1003">Cell membrane</keyword>
<dbReference type="RefSeq" id="WP_326831994.1">
    <property type="nucleotide sequence ID" value="NZ_VUMX01000011.1"/>
</dbReference>
<keyword evidence="6" id="KW-1185">Reference proteome</keyword>
<comment type="subunit">
    <text evidence="4">Forms a heterotetramer with 2 subunits each of GtfA and GtfB. Part of the accessory SecA2/SecY2 protein translocation apparatus.</text>
</comment>
<dbReference type="GO" id="GO:0005886">
    <property type="term" value="C:plasma membrane"/>
    <property type="evidence" value="ECO:0007669"/>
    <property type="project" value="UniProtKB-SubCell"/>
</dbReference>
<dbReference type="InterPro" id="IPR014268">
    <property type="entry name" value="GtfB"/>
</dbReference>
<dbReference type="EMBL" id="VUMX01000011">
    <property type="protein sequence ID" value="MST87050.1"/>
    <property type="molecule type" value="Genomic_DNA"/>
</dbReference>
<dbReference type="HAMAP" id="MF_01473">
    <property type="entry name" value="GtfB"/>
    <property type="match status" value="1"/>
</dbReference>
<keyword evidence="3 4" id="KW-0472">Membrane</keyword>
<accession>A0A6A8ME43</accession>
<protein>
    <recommendedName>
        <fullName evidence="4">UDP-N-acetylglucosamine--peptide N-acetylglucosaminyltransferase stabilizing protein GtfB</fullName>
    </recommendedName>
    <alternativeName>
        <fullName evidence="4">Glycosyltransferase stabilizing protein GtfB</fullName>
    </alternativeName>
</protein>
<reference evidence="5 6" key="1">
    <citation type="submission" date="2019-08" db="EMBL/GenBank/DDBJ databases">
        <title>In-depth cultivation of the pig gut microbiome towards novel bacterial diversity and tailored functional studies.</title>
        <authorList>
            <person name="Wylensek D."/>
            <person name="Hitch T.C.A."/>
            <person name="Clavel T."/>
        </authorList>
    </citation>
    <scope>NUCLEOTIDE SEQUENCE [LARGE SCALE GENOMIC DNA]</scope>
    <source>
        <strain evidence="5 6">Bifido-178-WT-2B</strain>
    </source>
</reference>
<dbReference type="UniPathway" id="UPA00378"/>
<comment type="subcellular location">
    <subcellularLocation>
        <location evidence="4">Cell membrane</location>
        <topology evidence="4">Peripheral membrane protein</topology>
    </subcellularLocation>
</comment>
<evidence type="ECO:0000256" key="2">
    <source>
        <dbReference type="ARBA" id="ARBA00022475"/>
    </source>
</evidence>
<dbReference type="Proteomes" id="UP000438120">
    <property type="component" value="Unassembled WGS sequence"/>
</dbReference>
<evidence type="ECO:0000256" key="1">
    <source>
        <dbReference type="ARBA" id="ARBA00004922"/>
    </source>
</evidence>
<dbReference type="NCBIfam" id="TIGR02919">
    <property type="entry name" value="accessory Sec system glycosylation chaperone GtfB"/>
    <property type="match status" value="1"/>
</dbReference>
<evidence type="ECO:0000313" key="5">
    <source>
        <dbReference type="EMBL" id="MST87050.1"/>
    </source>
</evidence>
<evidence type="ECO:0000256" key="3">
    <source>
        <dbReference type="ARBA" id="ARBA00023136"/>
    </source>
</evidence>
<comment type="function">
    <text evidence="4">Required for polymorphic O-glycosylation of the serine-rich repeat protein in this bacteria. A stabilizing protein that is part of the accessory SecA2/SecY2 system specifically required to export serine-rich repeat cell wall proteins usually encoded upstream in the same operon. The GtfA-GtfB complex adds GlcNAc from UDP-GlcNAc to the substrate protein, attaching the first sugar residue. Stabilizes the glycosylation activity of GtfA. Has no N-acetylglucosaminyl transferase activity on its own.</text>
</comment>
<proteinExistence type="inferred from homology"/>
<sequence>MINLFYSYNQQAQDLHFSLQAAGFDEPTVVIKDGGFLPSKVASPLRFFLAQAGSDFAGRPRYFNEIDLPRYWEIKANSQNGQILDHGQVRGKIEYARQDRRRMVAKVKWLDLNGTVRAIDHYNQWGWKYAVTSCDAKGKEAMTSFFASNGQEVLVHNHLTGDYLYNDPDGKLISFGDINQLVAYFLQVSGYDASSIAFNSLGTCLFSAMRVKPTPDKNLMFWQEKSQGGVPDNMRYLLEGNLNQTKIVVQDQNEYQKLVGQLDPEKAKMVHFLGQIYPFKRENQHRSRALIFTNSDQIEGLKKLVEALPQLHFDVAAVTEMSSRLLNFGNYDNVSLYPVVRDDDAAELLKTDDIYLDINYANEILNAGRRAFENNLAIFAFGDTLHAPSYTALENIFAAGDVEGLIHELETILADQAAFDAVLKRQHEFAGAETADHYRQVLGEWQ</sequence>
<organism evidence="5 6">
    <name type="scientific">Lactobacillus porci</name>
    <dbReference type="NCBI Taxonomy" id="2012477"/>
    <lineage>
        <taxon>Bacteria</taxon>
        <taxon>Bacillati</taxon>
        <taxon>Bacillota</taxon>
        <taxon>Bacilli</taxon>
        <taxon>Lactobacillales</taxon>
        <taxon>Lactobacillaceae</taxon>
        <taxon>Lactobacillus</taxon>
    </lineage>
</organism>